<dbReference type="Gene3D" id="3.40.50.1000">
    <property type="entry name" value="HAD superfamily/HAD-like"/>
    <property type="match status" value="1"/>
</dbReference>
<protein>
    <recommendedName>
        <fullName evidence="1">Phosphoglycolate phosphatase</fullName>
        <ecNumber evidence="1">3.1.3.18</ecNumber>
    </recommendedName>
</protein>
<dbReference type="Proteomes" id="UP000024332">
    <property type="component" value="Unassembled WGS sequence"/>
</dbReference>
<evidence type="ECO:0000313" key="3">
    <source>
        <dbReference type="Proteomes" id="UP000024332"/>
    </source>
</evidence>
<gene>
    <name evidence="2" type="ORF">CM19_12180</name>
</gene>
<name>A0A031LI80_9CREN</name>
<dbReference type="STRING" id="1160895.CM19_12180"/>
<dbReference type="PANTHER" id="PTHR10000:SF8">
    <property type="entry name" value="HAD SUPERFAMILY HYDROLASE-LIKE, TYPE 3"/>
    <property type="match status" value="1"/>
</dbReference>
<keyword evidence="3" id="KW-1185">Reference proteome</keyword>
<dbReference type="Gene3D" id="3.90.1070.10">
    <property type="match status" value="1"/>
</dbReference>
<dbReference type="GO" id="GO:0005829">
    <property type="term" value="C:cytosol"/>
    <property type="evidence" value="ECO:0007669"/>
    <property type="project" value="TreeGrafter"/>
</dbReference>
<dbReference type="NCBIfam" id="TIGR01482">
    <property type="entry name" value="SPP-subfamily"/>
    <property type="match status" value="1"/>
</dbReference>
<dbReference type="Pfam" id="PF08282">
    <property type="entry name" value="Hydrolase_3"/>
    <property type="match status" value="2"/>
</dbReference>
<dbReference type="PANTHER" id="PTHR10000">
    <property type="entry name" value="PHOSPHOSERINE PHOSPHATASE"/>
    <property type="match status" value="1"/>
</dbReference>
<proteinExistence type="predicted"/>
<dbReference type="EMBL" id="JFZT01000061">
    <property type="protein sequence ID" value="EZQ01822.1"/>
    <property type="molecule type" value="Genomic_DNA"/>
</dbReference>
<dbReference type="SUPFAM" id="SSF56784">
    <property type="entry name" value="HAD-like"/>
    <property type="match status" value="1"/>
</dbReference>
<reference evidence="2 3" key="1">
    <citation type="submission" date="2014-03" db="EMBL/GenBank/DDBJ databases">
        <title>Draft genome sequence of the novel thermoacidophilic archaea Acidianus copahuensis ALE1 strain, isolated from Copahue volcanic area in Neuquen Argentina.</title>
        <authorList>
            <person name="Urbieta M.S."/>
            <person name="Rascovan N."/>
            <person name="Castro C."/>
            <person name="Revale S."/>
            <person name="Giaveno M.A."/>
            <person name="Vazquez M.P."/>
            <person name="Donati E.R."/>
        </authorList>
    </citation>
    <scope>NUCLEOTIDE SEQUENCE [LARGE SCALE GENOMIC DNA]</scope>
    <source>
        <strain evidence="2 3">ALE1</strain>
    </source>
</reference>
<accession>A0A031LI80</accession>
<dbReference type="InterPro" id="IPR023214">
    <property type="entry name" value="HAD_sf"/>
</dbReference>
<dbReference type="InterPro" id="IPR036412">
    <property type="entry name" value="HAD-like_sf"/>
</dbReference>
<organism evidence="2 3">
    <name type="scientific">Candidatus Acidianus copahuensis</name>
    <dbReference type="NCBI Taxonomy" id="1160895"/>
    <lineage>
        <taxon>Archaea</taxon>
        <taxon>Thermoproteota</taxon>
        <taxon>Thermoprotei</taxon>
        <taxon>Sulfolobales</taxon>
        <taxon>Sulfolobaceae</taxon>
        <taxon>Acidianus</taxon>
    </lineage>
</organism>
<sequence length="223" mass="25378">MFVIASDYDRTISSELDGFKIKDKVKERINQFSKRFPFIVVTGRERKFISRLALGLNPSLWVLENGAVFLRGNQVIYNVSNDWFSIRNQIVNYLKNKGISFTVGEVIIYVDNAIDQGLERVENGRIEWNRSDAMILPENIDKGNGLLKALEIFKIKGKIIAVGDSQNDIPLFRVANYKVAVRNALEEIKAISDHVLTKENGEGIIELLDMIESGTINFTFDYI</sequence>
<dbReference type="OrthoDB" id="120822at2157"/>
<evidence type="ECO:0000313" key="2">
    <source>
        <dbReference type="EMBL" id="EZQ01822.1"/>
    </source>
</evidence>
<dbReference type="RefSeq" id="WP_048100605.1">
    <property type="nucleotide sequence ID" value="NZ_JFZT01000061.1"/>
</dbReference>
<dbReference type="AlphaFoldDB" id="A0A031LI80"/>
<dbReference type="NCBIfam" id="TIGR01487">
    <property type="entry name" value="Pglycolate_arch"/>
    <property type="match status" value="1"/>
</dbReference>
<evidence type="ECO:0000256" key="1">
    <source>
        <dbReference type="NCBIfam" id="TIGR01487"/>
    </source>
</evidence>
<dbReference type="GO" id="GO:0000287">
    <property type="term" value="F:magnesium ion binding"/>
    <property type="evidence" value="ECO:0007669"/>
    <property type="project" value="TreeGrafter"/>
</dbReference>
<dbReference type="EC" id="3.1.3.18" evidence="1"/>
<comment type="caution">
    <text evidence="2">The sequence shown here is derived from an EMBL/GenBank/DDBJ whole genome shotgun (WGS) entry which is preliminary data.</text>
</comment>
<dbReference type="GO" id="GO:0008967">
    <property type="term" value="F:phosphoglycolate phosphatase activity"/>
    <property type="evidence" value="ECO:0007669"/>
    <property type="project" value="UniProtKB-UniRule"/>
</dbReference>